<name>A0A0A8YEI9_ARUDO</name>
<dbReference type="AlphaFoldDB" id="A0A0A8YEI9"/>
<dbReference type="EMBL" id="GBRH01273379">
    <property type="protein sequence ID" value="JAD24516.1"/>
    <property type="molecule type" value="Transcribed_RNA"/>
</dbReference>
<evidence type="ECO:0000313" key="1">
    <source>
        <dbReference type="EMBL" id="JAD24516.1"/>
    </source>
</evidence>
<reference evidence="1" key="2">
    <citation type="journal article" date="2015" name="Data Brief">
        <title>Shoot transcriptome of the giant reed, Arundo donax.</title>
        <authorList>
            <person name="Barrero R.A."/>
            <person name="Guerrero F.D."/>
            <person name="Moolhuijzen P."/>
            <person name="Goolsby J.A."/>
            <person name="Tidwell J."/>
            <person name="Bellgard S.E."/>
            <person name="Bellgard M.I."/>
        </authorList>
    </citation>
    <scope>NUCLEOTIDE SEQUENCE</scope>
    <source>
        <tissue evidence="1">Shoot tissue taken approximately 20 cm above the soil surface</tissue>
    </source>
</reference>
<organism evidence="1">
    <name type="scientific">Arundo donax</name>
    <name type="common">Giant reed</name>
    <name type="synonym">Donax arundinaceus</name>
    <dbReference type="NCBI Taxonomy" id="35708"/>
    <lineage>
        <taxon>Eukaryota</taxon>
        <taxon>Viridiplantae</taxon>
        <taxon>Streptophyta</taxon>
        <taxon>Embryophyta</taxon>
        <taxon>Tracheophyta</taxon>
        <taxon>Spermatophyta</taxon>
        <taxon>Magnoliopsida</taxon>
        <taxon>Liliopsida</taxon>
        <taxon>Poales</taxon>
        <taxon>Poaceae</taxon>
        <taxon>PACMAD clade</taxon>
        <taxon>Arundinoideae</taxon>
        <taxon>Arundineae</taxon>
        <taxon>Arundo</taxon>
    </lineage>
</organism>
<reference evidence="1" key="1">
    <citation type="submission" date="2014-09" db="EMBL/GenBank/DDBJ databases">
        <authorList>
            <person name="Magalhaes I.L.F."/>
            <person name="Oliveira U."/>
            <person name="Santos F.R."/>
            <person name="Vidigal T.H.D.A."/>
            <person name="Brescovit A.D."/>
            <person name="Santos A.J."/>
        </authorList>
    </citation>
    <scope>NUCLEOTIDE SEQUENCE</scope>
    <source>
        <tissue evidence="1">Shoot tissue taken approximately 20 cm above the soil surface</tissue>
    </source>
</reference>
<proteinExistence type="predicted"/>
<sequence length="89" mass="9627">MVPPLATCTVTGLFTYVTPDNCRANFELMNVWELPESIRINMSCLWMRPIIFIVLGASAPVTAVLDKAMNNCSSIADAIGETGDDNSST</sequence>
<protein>
    <submittedName>
        <fullName evidence="1">Uncharacterized protein</fullName>
    </submittedName>
</protein>
<accession>A0A0A8YEI9</accession>